<sequence>MGSALYYNRKRKVEFLLRRGADPSACNPEGSTPLSVARDRDEEVQDLVEVFLGLCDDIHGGMVRIDARDSKDETPLPLALSRGHRNLVNWLLRRGANPNLPNEGRDTALHIICNKEEEAYELAEVFFETNEEKRQPVRIDSRNVCGHTPLHRALIFFFWIRQSGSPFGRRLDA</sequence>
<protein>
    <submittedName>
        <fullName evidence="4">Uncharacterized protein</fullName>
    </submittedName>
</protein>
<dbReference type="PROSITE" id="PS50088">
    <property type="entry name" value="ANK_REPEAT"/>
    <property type="match status" value="1"/>
</dbReference>
<organism evidence="4 5">
    <name type="scientific">Trichogramma brassicae</name>
    <dbReference type="NCBI Taxonomy" id="86971"/>
    <lineage>
        <taxon>Eukaryota</taxon>
        <taxon>Metazoa</taxon>
        <taxon>Ecdysozoa</taxon>
        <taxon>Arthropoda</taxon>
        <taxon>Hexapoda</taxon>
        <taxon>Insecta</taxon>
        <taxon>Pterygota</taxon>
        <taxon>Neoptera</taxon>
        <taxon>Endopterygota</taxon>
        <taxon>Hymenoptera</taxon>
        <taxon>Apocrita</taxon>
        <taxon>Proctotrupomorpha</taxon>
        <taxon>Chalcidoidea</taxon>
        <taxon>Trichogrammatidae</taxon>
        <taxon>Trichogramma</taxon>
    </lineage>
</organism>
<dbReference type="Pfam" id="PF12796">
    <property type="entry name" value="Ank_2"/>
    <property type="match status" value="1"/>
</dbReference>
<evidence type="ECO:0000313" key="5">
    <source>
        <dbReference type="Proteomes" id="UP000479190"/>
    </source>
</evidence>
<dbReference type="Gene3D" id="1.25.40.20">
    <property type="entry name" value="Ankyrin repeat-containing domain"/>
    <property type="match status" value="2"/>
</dbReference>
<gene>
    <name evidence="4" type="ORF">TBRA_LOCUS2355</name>
</gene>
<keyword evidence="5" id="KW-1185">Reference proteome</keyword>
<proteinExistence type="predicted"/>
<dbReference type="InterPro" id="IPR036770">
    <property type="entry name" value="Ankyrin_rpt-contain_sf"/>
</dbReference>
<evidence type="ECO:0000256" key="2">
    <source>
        <dbReference type="ARBA" id="ARBA00023043"/>
    </source>
</evidence>
<evidence type="ECO:0000313" key="4">
    <source>
        <dbReference type="EMBL" id="CAB0030349.1"/>
    </source>
</evidence>
<evidence type="ECO:0000256" key="1">
    <source>
        <dbReference type="ARBA" id="ARBA00022737"/>
    </source>
</evidence>
<reference evidence="4 5" key="1">
    <citation type="submission" date="2020-02" db="EMBL/GenBank/DDBJ databases">
        <authorList>
            <person name="Ferguson B K."/>
        </authorList>
    </citation>
    <scope>NUCLEOTIDE SEQUENCE [LARGE SCALE GENOMIC DNA]</scope>
</reference>
<dbReference type="EMBL" id="CADCXV010000458">
    <property type="protein sequence ID" value="CAB0030349.1"/>
    <property type="molecule type" value="Genomic_DNA"/>
</dbReference>
<keyword evidence="1" id="KW-0677">Repeat</keyword>
<feature type="repeat" description="ANK" evidence="3">
    <location>
        <begin position="71"/>
        <end position="103"/>
    </location>
</feature>
<dbReference type="SUPFAM" id="SSF48403">
    <property type="entry name" value="Ankyrin repeat"/>
    <property type="match status" value="1"/>
</dbReference>
<evidence type="ECO:0000256" key="3">
    <source>
        <dbReference type="PROSITE-ProRule" id="PRU00023"/>
    </source>
</evidence>
<dbReference type="PROSITE" id="PS50297">
    <property type="entry name" value="ANK_REP_REGION"/>
    <property type="match status" value="1"/>
</dbReference>
<dbReference type="OrthoDB" id="366390at2759"/>
<dbReference type="PANTHER" id="PTHR24171">
    <property type="entry name" value="ANKYRIN REPEAT DOMAIN-CONTAINING PROTEIN 39-RELATED"/>
    <property type="match status" value="1"/>
</dbReference>
<dbReference type="AlphaFoldDB" id="A0A6H5HX97"/>
<keyword evidence="2 3" id="KW-0040">ANK repeat</keyword>
<dbReference type="Proteomes" id="UP000479190">
    <property type="component" value="Unassembled WGS sequence"/>
</dbReference>
<accession>A0A6H5HX97</accession>
<name>A0A6H5HX97_9HYME</name>
<dbReference type="InterPro" id="IPR002110">
    <property type="entry name" value="Ankyrin_rpt"/>
</dbReference>